<dbReference type="AlphaFoldDB" id="A0A3D9LIR3"/>
<dbReference type="Gene3D" id="3.40.50.1820">
    <property type="entry name" value="alpha/beta hydrolase"/>
    <property type="match status" value="1"/>
</dbReference>
<proteinExistence type="inferred from homology"/>
<feature type="domain" description="AB hydrolase-1" evidence="5">
    <location>
        <begin position="62"/>
        <end position="300"/>
    </location>
</feature>
<evidence type="ECO:0000313" key="7">
    <source>
        <dbReference type="Proteomes" id="UP000256779"/>
    </source>
</evidence>
<dbReference type="PROSITE" id="PS01133">
    <property type="entry name" value="UPF0017"/>
    <property type="match status" value="1"/>
</dbReference>
<feature type="active site" description="Charge relay system" evidence="4">
    <location>
        <position position="140"/>
    </location>
</feature>
<dbReference type="SUPFAM" id="SSF53474">
    <property type="entry name" value="alpha/beta-Hydrolases"/>
    <property type="match status" value="1"/>
</dbReference>
<evidence type="ECO:0000256" key="2">
    <source>
        <dbReference type="ARBA" id="ARBA00022487"/>
    </source>
</evidence>
<reference evidence="6 7" key="1">
    <citation type="submission" date="2018-07" db="EMBL/GenBank/DDBJ databases">
        <title>Genomic Encyclopedia of Type Strains, Phase IV (KMG-IV): sequencing the most valuable type-strain genomes for metagenomic binning, comparative biology and taxonomic classification.</title>
        <authorList>
            <person name="Goeker M."/>
        </authorList>
    </citation>
    <scope>NUCLEOTIDE SEQUENCE [LARGE SCALE GENOMIC DNA]</scope>
    <source>
        <strain evidence="6 7">DSM 4134</strain>
    </source>
</reference>
<comment type="caution">
    <text evidence="6">The sequence shown here is derived from an EMBL/GenBank/DDBJ whole genome shotgun (WGS) entry which is preliminary data.</text>
</comment>
<gene>
    <name evidence="6" type="ORF">C7460_10172</name>
</gene>
<dbReference type="InterPro" id="IPR012020">
    <property type="entry name" value="ABHD4"/>
</dbReference>
<dbReference type="PANTHER" id="PTHR10794">
    <property type="entry name" value="ABHYDROLASE DOMAIN-CONTAINING PROTEIN"/>
    <property type="match status" value="1"/>
</dbReference>
<comment type="similarity">
    <text evidence="1">Belongs to the AB hydrolase superfamily. AB hydrolase 4 family.</text>
</comment>
<keyword evidence="2" id="KW-0719">Serine esterase</keyword>
<dbReference type="Proteomes" id="UP000256779">
    <property type="component" value="Unassembled WGS sequence"/>
</dbReference>
<feature type="active site" description="Charge relay system" evidence="4">
    <location>
        <position position="265"/>
    </location>
</feature>
<dbReference type="Pfam" id="PF00561">
    <property type="entry name" value="Abhydrolase_1"/>
    <property type="match status" value="1"/>
</dbReference>
<evidence type="ECO:0000256" key="3">
    <source>
        <dbReference type="ARBA" id="ARBA00022801"/>
    </source>
</evidence>
<evidence type="ECO:0000313" key="6">
    <source>
        <dbReference type="EMBL" id="REE05556.1"/>
    </source>
</evidence>
<keyword evidence="7" id="KW-1185">Reference proteome</keyword>
<evidence type="ECO:0000259" key="5">
    <source>
        <dbReference type="Pfam" id="PF00561"/>
    </source>
</evidence>
<dbReference type="PIRSF" id="PIRSF005211">
    <property type="entry name" value="Ab_hydro_YheT"/>
    <property type="match status" value="1"/>
</dbReference>
<dbReference type="InterPro" id="IPR000952">
    <property type="entry name" value="AB_hydrolase_4_CS"/>
</dbReference>
<dbReference type="InterPro" id="IPR000073">
    <property type="entry name" value="AB_hydrolase_1"/>
</dbReference>
<dbReference type="InterPro" id="IPR050960">
    <property type="entry name" value="AB_hydrolase_4_sf"/>
</dbReference>
<dbReference type="PANTHER" id="PTHR10794:SF94">
    <property type="entry name" value="ESTERASE YHET-RELATED"/>
    <property type="match status" value="1"/>
</dbReference>
<keyword evidence="3" id="KW-0378">Hydrolase</keyword>
<dbReference type="GO" id="GO:0034338">
    <property type="term" value="F:short-chain carboxylesterase activity"/>
    <property type="evidence" value="ECO:0007669"/>
    <property type="project" value="TreeGrafter"/>
</dbReference>
<name>A0A3D9LIR3_MARFU</name>
<organism evidence="6 7">
    <name type="scientific">Marinoscillum furvescens DSM 4134</name>
    <dbReference type="NCBI Taxonomy" id="1122208"/>
    <lineage>
        <taxon>Bacteria</taxon>
        <taxon>Pseudomonadati</taxon>
        <taxon>Bacteroidota</taxon>
        <taxon>Cytophagia</taxon>
        <taxon>Cytophagales</taxon>
        <taxon>Reichenbachiellaceae</taxon>
        <taxon>Marinoscillum</taxon>
    </lineage>
</organism>
<evidence type="ECO:0000256" key="4">
    <source>
        <dbReference type="PIRSR" id="PIRSR005211-1"/>
    </source>
</evidence>
<dbReference type="OrthoDB" id="332676at2"/>
<dbReference type="EMBL" id="QREG01000001">
    <property type="protein sequence ID" value="REE05556.1"/>
    <property type="molecule type" value="Genomic_DNA"/>
</dbReference>
<sequence>MPANTNSNYKRPFPLFSAHAETIFPALFRKIKNLPAARTERITTSDDDFLDLDWRTQDSNQLVIIQHGLEGSSDRPYVLGMARIFYQHGYDVLCWSFRGCSGEMNLRPVFYHSGATSDLHEVVSHAIKKGYSDIRLVGFSLGGNLTLKYLGETQRPAEIKSAVAISAPLDLAAGADNLHTTRAKIYERRFLKTLRNKIRQKALYMPEAIDTSWLRKVKSVRDFDEYYTAPLHGYRDANDYYSQCSSKSFLKGIQVPTLILNAQNDPFLTKESLDHQLTEDLPEVHMETTRHGGHVGFMLKDTSGYYWSERRALEFCKCF</sequence>
<dbReference type="GO" id="GO:0047372">
    <property type="term" value="F:monoacylglycerol lipase activity"/>
    <property type="evidence" value="ECO:0007669"/>
    <property type="project" value="TreeGrafter"/>
</dbReference>
<protein>
    <recommendedName>
        <fullName evidence="5">AB hydrolase-1 domain-containing protein</fullName>
    </recommendedName>
</protein>
<evidence type="ECO:0000256" key="1">
    <source>
        <dbReference type="ARBA" id="ARBA00010884"/>
    </source>
</evidence>
<dbReference type="InterPro" id="IPR029058">
    <property type="entry name" value="AB_hydrolase_fold"/>
</dbReference>
<feature type="active site" description="Charge relay system" evidence="4">
    <location>
        <position position="294"/>
    </location>
</feature>
<dbReference type="RefSeq" id="WP_115866078.1">
    <property type="nucleotide sequence ID" value="NZ_QREG01000001.1"/>
</dbReference>
<accession>A0A3D9LIR3</accession>